<evidence type="ECO:0000313" key="3">
    <source>
        <dbReference type="Proteomes" id="UP001218218"/>
    </source>
</evidence>
<dbReference type="AlphaFoldDB" id="A0AAD7ETI1"/>
<dbReference type="EMBL" id="JARIHO010000018">
    <property type="protein sequence ID" value="KAJ7348168.1"/>
    <property type="molecule type" value="Genomic_DNA"/>
</dbReference>
<reference evidence="2" key="1">
    <citation type="submission" date="2023-03" db="EMBL/GenBank/DDBJ databases">
        <title>Massive genome expansion in bonnet fungi (Mycena s.s.) driven by repeated elements and novel gene families across ecological guilds.</title>
        <authorList>
            <consortium name="Lawrence Berkeley National Laboratory"/>
            <person name="Harder C.B."/>
            <person name="Miyauchi S."/>
            <person name="Viragh M."/>
            <person name="Kuo A."/>
            <person name="Thoen E."/>
            <person name="Andreopoulos B."/>
            <person name="Lu D."/>
            <person name="Skrede I."/>
            <person name="Drula E."/>
            <person name="Henrissat B."/>
            <person name="Morin E."/>
            <person name="Kohler A."/>
            <person name="Barry K."/>
            <person name="LaButti K."/>
            <person name="Morin E."/>
            <person name="Salamov A."/>
            <person name="Lipzen A."/>
            <person name="Mereny Z."/>
            <person name="Hegedus B."/>
            <person name="Baldrian P."/>
            <person name="Stursova M."/>
            <person name="Weitz H."/>
            <person name="Taylor A."/>
            <person name="Grigoriev I.V."/>
            <person name="Nagy L.G."/>
            <person name="Martin F."/>
            <person name="Kauserud H."/>
        </authorList>
    </citation>
    <scope>NUCLEOTIDE SEQUENCE</scope>
    <source>
        <strain evidence="2">CBHHK002</strain>
    </source>
</reference>
<evidence type="ECO:0000313" key="2">
    <source>
        <dbReference type="EMBL" id="KAJ7348168.1"/>
    </source>
</evidence>
<protein>
    <submittedName>
        <fullName evidence="2">Uncharacterized protein</fullName>
    </submittedName>
</protein>
<gene>
    <name evidence="2" type="ORF">DFH08DRAFT_808916</name>
</gene>
<proteinExistence type="predicted"/>
<dbReference type="Proteomes" id="UP001218218">
    <property type="component" value="Unassembled WGS sequence"/>
</dbReference>
<accession>A0AAD7ETI1</accession>
<feature type="region of interest" description="Disordered" evidence="1">
    <location>
        <begin position="1"/>
        <end position="55"/>
    </location>
</feature>
<organism evidence="2 3">
    <name type="scientific">Mycena albidolilacea</name>
    <dbReference type="NCBI Taxonomy" id="1033008"/>
    <lineage>
        <taxon>Eukaryota</taxon>
        <taxon>Fungi</taxon>
        <taxon>Dikarya</taxon>
        <taxon>Basidiomycota</taxon>
        <taxon>Agaricomycotina</taxon>
        <taxon>Agaricomycetes</taxon>
        <taxon>Agaricomycetidae</taxon>
        <taxon>Agaricales</taxon>
        <taxon>Marasmiineae</taxon>
        <taxon>Mycenaceae</taxon>
        <taxon>Mycena</taxon>
    </lineage>
</organism>
<name>A0AAD7ETI1_9AGAR</name>
<keyword evidence="3" id="KW-1185">Reference proteome</keyword>
<comment type="caution">
    <text evidence="2">The sequence shown here is derived from an EMBL/GenBank/DDBJ whole genome shotgun (WGS) entry which is preliminary data.</text>
</comment>
<sequence>MGRRPIHLTRADQASAKREADIKYRRTTHAKAIRAAAPKPSQHRQRSAKTAIPGLSPPSKLVLRLRQFSLLNTQPAYQEALRGRIEAAFSDKLNKWKLEPPFPHDFNELPDAPNPWSNAYHWHTRQLVFVLHGGRMRELRQRDVELRTAFEMDQEAAMDKLRAEVLDLMVAFVRAADVGELYHPYIWAREFAMWELHMQWQAHIIYHLYYLKFLD</sequence>
<evidence type="ECO:0000256" key="1">
    <source>
        <dbReference type="SAM" id="MobiDB-lite"/>
    </source>
</evidence>
<feature type="compositionally biased region" description="Basic and acidic residues" evidence="1">
    <location>
        <begin position="15"/>
        <end position="24"/>
    </location>
</feature>